<evidence type="ECO:0000313" key="2">
    <source>
        <dbReference type="Proteomes" id="UP000326169"/>
    </source>
</evidence>
<evidence type="ECO:0000313" key="1">
    <source>
        <dbReference type="EMBL" id="GCE96755.1"/>
    </source>
</evidence>
<dbReference type="SUPFAM" id="SSF53756">
    <property type="entry name" value="UDP-Glycosyltransferase/glycogen phosphorylase"/>
    <property type="match status" value="1"/>
</dbReference>
<protein>
    <submittedName>
        <fullName evidence="1">UDP-N-acetylglucosamine 2-epimerase</fullName>
    </submittedName>
</protein>
<proteinExistence type="predicted"/>
<reference evidence="1 2" key="1">
    <citation type="journal article" date="2019" name="J Genomics">
        <title>The Draft Genome of a Hydrogen-producing Cyanobacterium, Arthrospira platensis NIES-46.</title>
        <authorList>
            <person name="Suzuki S."/>
            <person name="Yamaguchi H."/>
            <person name="Kawachi M."/>
        </authorList>
    </citation>
    <scope>NUCLEOTIDE SEQUENCE [LARGE SCALE GENOMIC DNA]</scope>
    <source>
        <strain evidence="1 2">NIES-46</strain>
    </source>
</reference>
<gene>
    <name evidence="1" type="ORF">NIES46_48280</name>
</gene>
<name>A0A5M3TEA5_LIMPL</name>
<accession>A0A5M3TEA5</accession>
<dbReference type="EMBL" id="BIMW01000270">
    <property type="protein sequence ID" value="GCE96755.1"/>
    <property type="molecule type" value="Genomic_DNA"/>
</dbReference>
<organism evidence="1 2">
    <name type="scientific">Limnospira platensis NIES-46</name>
    <dbReference type="NCBI Taxonomy" id="1236695"/>
    <lineage>
        <taxon>Bacteria</taxon>
        <taxon>Bacillati</taxon>
        <taxon>Cyanobacteriota</taxon>
        <taxon>Cyanophyceae</taxon>
        <taxon>Oscillatoriophycideae</taxon>
        <taxon>Oscillatoriales</taxon>
        <taxon>Sirenicapillariaceae</taxon>
        <taxon>Limnospira</taxon>
    </lineage>
</organism>
<comment type="caution">
    <text evidence="1">The sequence shown here is derived from an EMBL/GenBank/DDBJ whole genome shotgun (WGS) entry which is preliminary data.</text>
</comment>
<sequence>MNKNSLIPICITLGTRPEAIKLAPVIQQFQKCPHFEFFESFQVFVDVGLAEFAFDFD</sequence>
<dbReference type="Gene3D" id="3.40.50.2000">
    <property type="entry name" value="Glycogen Phosphorylase B"/>
    <property type="match status" value="1"/>
</dbReference>
<keyword evidence="2" id="KW-1185">Reference proteome</keyword>
<dbReference type="Proteomes" id="UP000326169">
    <property type="component" value="Unassembled WGS sequence"/>
</dbReference>